<feature type="domain" description="Heterokaryon incompatibility" evidence="2">
    <location>
        <begin position="48"/>
        <end position="212"/>
    </location>
</feature>
<gene>
    <name evidence="3" type="ORF">B0J12DRAFT_403161</name>
</gene>
<accession>A0ABQ8GLH2</accession>
<protein>
    <submittedName>
        <fullName evidence="3">Heterokaryon incompatibility protein-domain-containing protein</fullName>
    </submittedName>
</protein>
<reference evidence="3 4" key="1">
    <citation type="journal article" date="2021" name="Nat. Commun.">
        <title>Genetic determinants of endophytism in the Arabidopsis root mycobiome.</title>
        <authorList>
            <person name="Mesny F."/>
            <person name="Miyauchi S."/>
            <person name="Thiergart T."/>
            <person name="Pickel B."/>
            <person name="Atanasova L."/>
            <person name="Karlsson M."/>
            <person name="Huettel B."/>
            <person name="Barry K.W."/>
            <person name="Haridas S."/>
            <person name="Chen C."/>
            <person name="Bauer D."/>
            <person name="Andreopoulos W."/>
            <person name="Pangilinan J."/>
            <person name="LaButti K."/>
            <person name="Riley R."/>
            <person name="Lipzen A."/>
            <person name="Clum A."/>
            <person name="Drula E."/>
            <person name="Henrissat B."/>
            <person name="Kohler A."/>
            <person name="Grigoriev I.V."/>
            <person name="Martin F.M."/>
            <person name="Hacquard S."/>
        </authorList>
    </citation>
    <scope>NUCLEOTIDE SEQUENCE [LARGE SCALE GENOMIC DNA]</scope>
    <source>
        <strain evidence="3 4">MPI-SDFR-AT-0080</strain>
    </source>
</reference>
<evidence type="ECO:0000259" key="2">
    <source>
        <dbReference type="Pfam" id="PF06985"/>
    </source>
</evidence>
<organism evidence="3 4">
    <name type="scientific">Macrophomina phaseolina</name>
    <dbReference type="NCBI Taxonomy" id="35725"/>
    <lineage>
        <taxon>Eukaryota</taxon>
        <taxon>Fungi</taxon>
        <taxon>Dikarya</taxon>
        <taxon>Ascomycota</taxon>
        <taxon>Pezizomycotina</taxon>
        <taxon>Dothideomycetes</taxon>
        <taxon>Dothideomycetes incertae sedis</taxon>
        <taxon>Botryosphaeriales</taxon>
        <taxon>Botryosphaeriaceae</taxon>
        <taxon>Macrophomina</taxon>
    </lineage>
</organism>
<dbReference type="EMBL" id="JAGTJR010000007">
    <property type="protein sequence ID" value="KAH7057074.1"/>
    <property type="molecule type" value="Genomic_DNA"/>
</dbReference>
<dbReference type="PANTHER" id="PTHR24148:SF64">
    <property type="entry name" value="HETEROKARYON INCOMPATIBILITY DOMAIN-CONTAINING PROTEIN"/>
    <property type="match status" value="1"/>
</dbReference>
<dbReference type="InterPro" id="IPR052895">
    <property type="entry name" value="HetReg/Transcr_Mod"/>
</dbReference>
<proteinExistence type="predicted"/>
<comment type="caution">
    <text evidence="3">The sequence shown here is derived from an EMBL/GenBank/DDBJ whole genome shotgun (WGS) entry which is preliminary data.</text>
</comment>
<dbReference type="Pfam" id="PF26639">
    <property type="entry name" value="Het-6_barrel"/>
    <property type="match status" value="1"/>
</dbReference>
<evidence type="ECO:0000256" key="1">
    <source>
        <dbReference type="SAM" id="MobiDB-lite"/>
    </source>
</evidence>
<dbReference type="InterPro" id="IPR010730">
    <property type="entry name" value="HET"/>
</dbReference>
<evidence type="ECO:0000313" key="3">
    <source>
        <dbReference type="EMBL" id="KAH7057074.1"/>
    </source>
</evidence>
<feature type="region of interest" description="Disordered" evidence="1">
    <location>
        <begin position="502"/>
        <end position="530"/>
    </location>
</feature>
<sequence length="647" mass="72548">MPQPLTKYSYKPLRSTTSTRLVHIQPSTAVGSGIVVEISEKFPSNSDYDALSYTWGTSDADKLILVNSGRYLKVTDNLARAIRRFRHPTNVVSLWIDQLCINQQNHLERSRQVAMMGTIYRSARQVIVWLGEDYDILDDGSKLDLKPGLRLASQILSTVRRDGSSGSDAPPKFDWAAVSGSSRFPSAGKPAWRALAAILRRRWFERMWVIQEVVLSSRIEVYCGREMFTWDEVGAVVAYLDCDEYRDYNIRNAELVTELPFARINRIKRQHNERGVCRPDLFELMLACRHFGATDERDKIYALLELGEHDITPDYGMSPRDVFVDFAARTVRTAQGRRHCCEYGMENAYHFNCCVEGLKDRDRYLRIMTMLCCAGESNQRQLLACNERLPSWVPDWTFALKVRPFCFWGSKTFAAGGSEYGEISVLEDDRLSIPGKLFDTVRAAGRVKLNLSAITDAKAERDLITEWYTDCNNIVAQNRNPYPVTGKEPRVVLKKVLEHNDIGGGATTKKQRTTTAEDDERPARTQQRRTSGNLIDDLASPQWVLPADHYESAMGVAVGRVLFLTTGGYMGLAPHGTRDGDVVFVMLGCDIPFILRLVSGTDAGGSSGSSGGTGDVFVLVGECYVYKLMDGEAMCNDGIPVRDVTII</sequence>
<dbReference type="Proteomes" id="UP000774617">
    <property type="component" value="Unassembled WGS sequence"/>
</dbReference>
<keyword evidence="4" id="KW-1185">Reference proteome</keyword>
<name>A0ABQ8GLH2_9PEZI</name>
<evidence type="ECO:0000313" key="4">
    <source>
        <dbReference type="Proteomes" id="UP000774617"/>
    </source>
</evidence>
<dbReference type="Pfam" id="PF06985">
    <property type="entry name" value="HET"/>
    <property type="match status" value="1"/>
</dbReference>
<dbReference type="PANTHER" id="PTHR24148">
    <property type="entry name" value="ANKYRIN REPEAT DOMAIN-CONTAINING PROTEIN 39 HOMOLOG-RELATED"/>
    <property type="match status" value="1"/>
</dbReference>